<reference evidence="11" key="1">
    <citation type="journal article" date="2014" name="Genome Announc.">
        <title>Draft Genome Sequences of Three Alkaliphilic Bacillus Strains, Bacillus wakoensis JCM 9140T, Bacillus akibai JCM 9157T, and Bacillus hemicellulosilyticus JCM 9152T.</title>
        <authorList>
            <person name="Yuki M."/>
            <person name="Oshima K."/>
            <person name="Suda W."/>
            <person name="Oshida Y."/>
            <person name="Kitamura K."/>
            <person name="Iida T."/>
            <person name="Hattori M."/>
            <person name="Ohkuma M."/>
        </authorList>
    </citation>
    <scope>NUCLEOTIDE SEQUENCE [LARGE SCALE GENOMIC DNA]</scope>
    <source>
        <strain evidence="11">JCM 9140</strain>
    </source>
</reference>
<feature type="domain" description="PAC" evidence="10">
    <location>
        <begin position="1"/>
        <end position="50"/>
    </location>
</feature>
<feature type="domain" description="Histidine kinase" evidence="9">
    <location>
        <begin position="63"/>
        <end position="267"/>
    </location>
</feature>
<evidence type="ECO:0000256" key="5">
    <source>
        <dbReference type="ARBA" id="ARBA00022741"/>
    </source>
</evidence>
<dbReference type="Gene3D" id="3.30.450.20">
    <property type="entry name" value="PAS domain"/>
    <property type="match status" value="1"/>
</dbReference>
<protein>
    <recommendedName>
        <fullName evidence="2">histidine kinase</fullName>
        <ecNumber evidence="2">2.7.13.3</ecNumber>
    </recommendedName>
</protein>
<comment type="catalytic activity">
    <reaction evidence="1">
        <text>ATP + protein L-histidine = ADP + protein N-phospho-L-histidine.</text>
        <dbReference type="EC" id="2.7.13.3"/>
    </reaction>
</comment>
<dbReference type="EC" id="2.7.13.3" evidence="2"/>
<dbReference type="InterPro" id="IPR003594">
    <property type="entry name" value="HATPase_dom"/>
</dbReference>
<keyword evidence="5" id="KW-0547">Nucleotide-binding</keyword>
<evidence type="ECO:0000313" key="11">
    <source>
        <dbReference type="EMBL" id="GAE24535.1"/>
    </source>
</evidence>
<evidence type="ECO:0000256" key="1">
    <source>
        <dbReference type="ARBA" id="ARBA00000085"/>
    </source>
</evidence>
<keyword evidence="4" id="KW-0808">Transferase</keyword>
<dbReference type="Pfam" id="PF00512">
    <property type="entry name" value="HisKA"/>
    <property type="match status" value="1"/>
</dbReference>
<evidence type="ECO:0000256" key="8">
    <source>
        <dbReference type="ARBA" id="ARBA00023012"/>
    </source>
</evidence>
<evidence type="ECO:0000259" key="10">
    <source>
        <dbReference type="PROSITE" id="PS50113"/>
    </source>
</evidence>
<dbReference type="SMART" id="SM00388">
    <property type="entry name" value="HisKA"/>
    <property type="match status" value="1"/>
</dbReference>
<evidence type="ECO:0000256" key="6">
    <source>
        <dbReference type="ARBA" id="ARBA00022777"/>
    </source>
</evidence>
<dbReference type="PRINTS" id="PR00344">
    <property type="entry name" value="BCTRLSENSOR"/>
</dbReference>
<dbReference type="Gene3D" id="1.10.287.130">
    <property type="match status" value="1"/>
</dbReference>
<dbReference type="GO" id="GO:0000155">
    <property type="term" value="F:phosphorelay sensor kinase activity"/>
    <property type="evidence" value="ECO:0007669"/>
    <property type="project" value="InterPro"/>
</dbReference>
<dbReference type="InterPro" id="IPR036890">
    <property type="entry name" value="HATPase_C_sf"/>
</dbReference>
<dbReference type="SUPFAM" id="SSF55785">
    <property type="entry name" value="PYP-like sensor domain (PAS domain)"/>
    <property type="match status" value="1"/>
</dbReference>
<accession>W4PXY3</accession>
<keyword evidence="6 11" id="KW-0418">Kinase</keyword>
<dbReference type="GO" id="GO:0005524">
    <property type="term" value="F:ATP binding"/>
    <property type="evidence" value="ECO:0007669"/>
    <property type="project" value="UniProtKB-KW"/>
</dbReference>
<comment type="caution">
    <text evidence="11">The sequence shown here is derived from an EMBL/GenBank/DDBJ whole genome shotgun (WGS) entry which is preliminary data.</text>
</comment>
<dbReference type="STRING" id="1236970.JCM9140_471"/>
<evidence type="ECO:0000256" key="4">
    <source>
        <dbReference type="ARBA" id="ARBA00022679"/>
    </source>
</evidence>
<keyword evidence="12" id="KW-1185">Reference proteome</keyword>
<evidence type="ECO:0000256" key="2">
    <source>
        <dbReference type="ARBA" id="ARBA00012438"/>
    </source>
</evidence>
<dbReference type="InterPro" id="IPR003661">
    <property type="entry name" value="HisK_dim/P_dom"/>
</dbReference>
<keyword evidence="3" id="KW-0597">Phosphoprotein</keyword>
<dbReference type="EMBL" id="BAUT01000002">
    <property type="protein sequence ID" value="GAE24535.1"/>
    <property type="molecule type" value="Genomic_DNA"/>
</dbReference>
<dbReference type="SUPFAM" id="SSF55874">
    <property type="entry name" value="ATPase domain of HSP90 chaperone/DNA topoisomerase II/histidine kinase"/>
    <property type="match status" value="1"/>
</dbReference>
<dbReference type="PANTHER" id="PTHR43065">
    <property type="entry name" value="SENSOR HISTIDINE KINASE"/>
    <property type="match status" value="1"/>
</dbReference>
<dbReference type="Pfam" id="PF02518">
    <property type="entry name" value="HATPase_c"/>
    <property type="match status" value="1"/>
</dbReference>
<dbReference type="InterPro" id="IPR005467">
    <property type="entry name" value="His_kinase_dom"/>
</dbReference>
<dbReference type="CDD" id="cd00082">
    <property type="entry name" value="HisKA"/>
    <property type="match status" value="1"/>
</dbReference>
<dbReference type="InterPro" id="IPR036097">
    <property type="entry name" value="HisK_dim/P_sf"/>
</dbReference>
<dbReference type="NCBIfam" id="TIGR00229">
    <property type="entry name" value="sensory_box"/>
    <property type="match status" value="1"/>
</dbReference>
<dbReference type="Proteomes" id="UP000018890">
    <property type="component" value="Unassembled WGS sequence"/>
</dbReference>
<dbReference type="AlphaFoldDB" id="W4PXY3"/>
<dbReference type="SUPFAM" id="SSF47384">
    <property type="entry name" value="Homodimeric domain of signal transducing histidine kinase"/>
    <property type="match status" value="1"/>
</dbReference>
<keyword evidence="7" id="KW-0067">ATP-binding</keyword>
<dbReference type="Gene3D" id="3.30.565.10">
    <property type="entry name" value="Histidine kinase-like ATPase, C-terminal domain"/>
    <property type="match status" value="1"/>
</dbReference>
<evidence type="ECO:0000259" key="9">
    <source>
        <dbReference type="PROSITE" id="PS50109"/>
    </source>
</evidence>
<dbReference type="InterPro" id="IPR000700">
    <property type="entry name" value="PAS-assoc_C"/>
</dbReference>
<keyword evidence="8" id="KW-0902">Two-component regulatory system</keyword>
<dbReference type="PANTHER" id="PTHR43065:SF34">
    <property type="entry name" value="SPORULATION KINASE A"/>
    <property type="match status" value="1"/>
</dbReference>
<dbReference type="SMART" id="SM00387">
    <property type="entry name" value="HATPase_c"/>
    <property type="match status" value="1"/>
</dbReference>
<name>W4PXY3_9BACI</name>
<dbReference type="PROSITE" id="PS50113">
    <property type="entry name" value="PAC"/>
    <property type="match status" value="1"/>
</dbReference>
<evidence type="ECO:0000256" key="3">
    <source>
        <dbReference type="ARBA" id="ARBA00022553"/>
    </source>
</evidence>
<proteinExistence type="predicted"/>
<dbReference type="InterPro" id="IPR004358">
    <property type="entry name" value="Sig_transdc_His_kin-like_C"/>
</dbReference>
<dbReference type="InterPro" id="IPR000014">
    <property type="entry name" value="PAS"/>
</dbReference>
<dbReference type="PROSITE" id="PS50109">
    <property type="entry name" value="HIS_KIN"/>
    <property type="match status" value="1"/>
</dbReference>
<evidence type="ECO:0000256" key="7">
    <source>
        <dbReference type="ARBA" id="ARBA00022840"/>
    </source>
</evidence>
<sequence length="268" mass="30540">MMEQKMIRADGEVFDVEIMASPYFLNDNIYALIHIHDIKERKEAEKLLIQSEKLSMLGEISAGIVHEIRNPLTSLKGFIQLMKLDDNRNPKYIKIMEDELERVQTIANDLLKYSKPQDEIYSEVNLVSVIDDVIFLLETELFKKQVQVEFTHELPSVFVNGSESQLKQVLLNLLKNALDASQENKKIFISVDTHNGNVLIKIKDQGYGIQKEEIEKMGTSFFTTKEKGTGLGLMVSYNIIKNHKGIVEVKSEVGIGTTFFITIPAFVK</sequence>
<evidence type="ECO:0000313" key="12">
    <source>
        <dbReference type="Proteomes" id="UP000018890"/>
    </source>
</evidence>
<gene>
    <name evidence="11" type="ORF">JCM9140_471</name>
</gene>
<organism evidence="11 12">
    <name type="scientific">Halalkalibacter wakoensis JCM 9140</name>
    <dbReference type="NCBI Taxonomy" id="1236970"/>
    <lineage>
        <taxon>Bacteria</taxon>
        <taxon>Bacillati</taxon>
        <taxon>Bacillota</taxon>
        <taxon>Bacilli</taxon>
        <taxon>Bacillales</taxon>
        <taxon>Bacillaceae</taxon>
        <taxon>Halalkalibacter</taxon>
    </lineage>
</organism>
<dbReference type="InterPro" id="IPR035965">
    <property type="entry name" value="PAS-like_dom_sf"/>
</dbReference>